<dbReference type="OrthoDB" id="10035502at2759"/>
<evidence type="ECO:0000256" key="5">
    <source>
        <dbReference type="ARBA" id="ARBA00023001"/>
    </source>
</evidence>
<dbReference type="InterPro" id="IPR052288">
    <property type="entry name" value="GH45_Enzymes"/>
</dbReference>
<evidence type="ECO:0000256" key="2">
    <source>
        <dbReference type="ARBA" id="ARBA00007793"/>
    </source>
</evidence>
<accession>A0A9P9DCW7</accession>
<dbReference type="Proteomes" id="UP000700596">
    <property type="component" value="Unassembled WGS sequence"/>
</dbReference>
<evidence type="ECO:0000313" key="12">
    <source>
        <dbReference type="Proteomes" id="UP000700596"/>
    </source>
</evidence>
<evidence type="ECO:0000256" key="7">
    <source>
        <dbReference type="ARBA" id="ARBA00023295"/>
    </source>
</evidence>
<dbReference type="InterPro" id="IPR036908">
    <property type="entry name" value="RlpA-like_sf"/>
</dbReference>
<keyword evidence="7" id="KW-0326">Glycosidase</keyword>
<keyword evidence="8" id="KW-0624">Polysaccharide degradation</keyword>
<dbReference type="AlphaFoldDB" id="A0A9P9DCW7"/>
<keyword evidence="12" id="KW-1185">Reference proteome</keyword>
<dbReference type="GO" id="GO:0030245">
    <property type="term" value="P:cellulose catabolic process"/>
    <property type="evidence" value="ECO:0007669"/>
    <property type="project" value="UniProtKB-KW"/>
</dbReference>
<evidence type="ECO:0000256" key="9">
    <source>
        <dbReference type="SAM" id="SignalP"/>
    </source>
</evidence>
<gene>
    <name evidence="11" type="ORF">B0J11DRAFT_583609</name>
</gene>
<evidence type="ECO:0000259" key="10">
    <source>
        <dbReference type="Pfam" id="PF02015"/>
    </source>
</evidence>
<dbReference type="GO" id="GO:0008810">
    <property type="term" value="F:cellulase activity"/>
    <property type="evidence" value="ECO:0007669"/>
    <property type="project" value="UniProtKB-EC"/>
</dbReference>
<reference evidence="11" key="1">
    <citation type="journal article" date="2021" name="Nat. Commun.">
        <title>Genetic determinants of endophytism in the Arabidopsis root mycobiome.</title>
        <authorList>
            <person name="Mesny F."/>
            <person name="Miyauchi S."/>
            <person name="Thiergart T."/>
            <person name="Pickel B."/>
            <person name="Atanasova L."/>
            <person name="Karlsson M."/>
            <person name="Huettel B."/>
            <person name="Barry K.W."/>
            <person name="Haridas S."/>
            <person name="Chen C."/>
            <person name="Bauer D."/>
            <person name="Andreopoulos W."/>
            <person name="Pangilinan J."/>
            <person name="LaButti K."/>
            <person name="Riley R."/>
            <person name="Lipzen A."/>
            <person name="Clum A."/>
            <person name="Drula E."/>
            <person name="Henrissat B."/>
            <person name="Kohler A."/>
            <person name="Grigoriev I.V."/>
            <person name="Martin F.M."/>
            <person name="Hacquard S."/>
        </authorList>
    </citation>
    <scope>NUCLEOTIDE SEQUENCE</scope>
    <source>
        <strain evidence="11">MPI-CAGE-CH-0243</strain>
    </source>
</reference>
<organism evidence="11 12">
    <name type="scientific">Dendryphion nanum</name>
    <dbReference type="NCBI Taxonomy" id="256645"/>
    <lineage>
        <taxon>Eukaryota</taxon>
        <taxon>Fungi</taxon>
        <taxon>Dikarya</taxon>
        <taxon>Ascomycota</taxon>
        <taxon>Pezizomycotina</taxon>
        <taxon>Dothideomycetes</taxon>
        <taxon>Pleosporomycetidae</taxon>
        <taxon>Pleosporales</taxon>
        <taxon>Torulaceae</taxon>
        <taxon>Dendryphion</taxon>
    </lineage>
</organism>
<comment type="catalytic activity">
    <reaction evidence="1">
        <text>Endohydrolysis of (1-&gt;4)-beta-D-glucosidic linkages in cellulose, lichenin and cereal beta-D-glucans.</text>
        <dbReference type="EC" id="3.2.1.4"/>
    </reaction>
</comment>
<evidence type="ECO:0000256" key="1">
    <source>
        <dbReference type="ARBA" id="ARBA00000966"/>
    </source>
</evidence>
<keyword evidence="9" id="KW-0732">Signal</keyword>
<feature type="signal peptide" evidence="9">
    <location>
        <begin position="1"/>
        <end position="22"/>
    </location>
</feature>
<dbReference type="InterPro" id="IPR000334">
    <property type="entry name" value="Glyco_hydro_45"/>
</dbReference>
<dbReference type="PANTHER" id="PTHR39730:SF1">
    <property type="entry name" value="ENDOGLUCANASE 1"/>
    <property type="match status" value="1"/>
</dbReference>
<evidence type="ECO:0000256" key="3">
    <source>
        <dbReference type="ARBA" id="ARBA00012601"/>
    </source>
</evidence>
<evidence type="ECO:0000256" key="8">
    <source>
        <dbReference type="ARBA" id="ARBA00023326"/>
    </source>
</evidence>
<name>A0A9P9DCW7_9PLEO</name>
<dbReference type="PANTHER" id="PTHR39730">
    <property type="entry name" value="ENDOGLUCANASE 1"/>
    <property type="match status" value="1"/>
</dbReference>
<protein>
    <recommendedName>
        <fullName evidence="3">cellulase</fullName>
        <ecNumber evidence="3">3.2.1.4</ecNumber>
    </recommendedName>
</protein>
<sequence>MTFPSLRNTVLLLNLFNGLVRAANVNISGSAVTTRFWDCCKPSCGWEDKAPVTRPVQTCKADGFSEIDLKAGTGCREGGTGYLCTNQHPWAINDTLSYGFAGVFLAGYNLETHWCCACYQLDFLSDPLKGKSMIVQASNTAFDVKTSDRFSLAIPGGNQTADDGCNKQYSLDQTVFGQRGSGVGSKSDCDKLPQDLRDSCKWRFDWFKDAAYPEVKYKRVACPKEITDKTQCIRNDEKVLLGQSLAPTLPAPSMAAVLAIAIAGLLSV</sequence>
<evidence type="ECO:0000256" key="6">
    <source>
        <dbReference type="ARBA" id="ARBA00023277"/>
    </source>
</evidence>
<dbReference type="EC" id="3.2.1.4" evidence="3"/>
<evidence type="ECO:0000313" key="11">
    <source>
        <dbReference type="EMBL" id="KAH7116901.1"/>
    </source>
</evidence>
<comment type="caution">
    <text evidence="11">The sequence shown here is derived from an EMBL/GenBank/DDBJ whole genome shotgun (WGS) entry which is preliminary data.</text>
</comment>
<dbReference type="Pfam" id="PF02015">
    <property type="entry name" value="Glyco_hydro_45"/>
    <property type="match status" value="1"/>
</dbReference>
<keyword evidence="6" id="KW-0119">Carbohydrate metabolism</keyword>
<feature type="domain" description="Glycosyl hydrolases family 45 active site" evidence="10">
    <location>
        <begin position="31"/>
        <end position="232"/>
    </location>
</feature>
<evidence type="ECO:0000256" key="4">
    <source>
        <dbReference type="ARBA" id="ARBA00022801"/>
    </source>
</evidence>
<keyword evidence="4" id="KW-0378">Hydrolase</keyword>
<proteinExistence type="inferred from homology"/>
<feature type="chain" id="PRO_5040247485" description="cellulase" evidence="9">
    <location>
        <begin position="23"/>
        <end position="268"/>
    </location>
</feature>
<dbReference type="Gene3D" id="2.40.40.10">
    <property type="entry name" value="RlpA-like domain"/>
    <property type="match status" value="1"/>
</dbReference>
<dbReference type="EMBL" id="JAGMWT010000014">
    <property type="protein sequence ID" value="KAH7116901.1"/>
    <property type="molecule type" value="Genomic_DNA"/>
</dbReference>
<dbReference type="SUPFAM" id="SSF50685">
    <property type="entry name" value="Barwin-like endoglucanases"/>
    <property type="match status" value="1"/>
</dbReference>
<comment type="similarity">
    <text evidence="2">Belongs to the glycosyl hydrolase 45 (cellulase K) family.</text>
</comment>
<keyword evidence="5" id="KW-0136">Cellulose degradation</keyword>